<evidence type="ECO:0000313" key="1">
    <source>
        <dbReference type="EMBL" id="KAJ8128116.1"/>
    </source>
</evidence>
<organism evidence="1 2">
    <name type="scientific">Lasiodiplodia mahajangana</name>
    <dbReference type="NCBI Taxonomy" id="1108764"/>
    <lineage>
        <taxon>Eukaryota</taxon>
        <taxon>Fungi</taxon>
        <taxon>Dikarya</taxon>
        <taxon>Ascomycota</taxon>
        <taxon>Pezizomycotina</taxon>
        <taxon>Dothideomycetes</taxon>
        <taxon>Dothideomycetes incertae sedis</taxon>
        <taxon>Botryosphaeriales</taxon>
        <taxon>Botryosphaeriaceae</taxon>
        <taxon>Lasiodiplodia</taxon>
    </lineage>
</organism>
<accession>A0ACC2JKZ3</accession>
<gene>
    <name evidence="1" type="ORF">O1611_g5524</name>
</gene>
<protein>
    <submittedName>
        <fullName evidence="1">Uncharacterized protein</fullName>
    </submittedName>
</protein>
<comment type="caution">
    <text evidence="1">The sequence shown here is derived from an EMBL/GenBank/DDBJ whole genome shotgun (WGS) entry which is preliminary data.</text>
</comment>
<dbReference type="EMBL" id="JAPUUL010001184">
    <property type="protein sequence ID" value="KAJ8128116.1"/>
    <property type="molecule type" value="Genomic_DNA"/>
</dbReference>
<keyword evidence="2" id="KW-1185">Reference proteome</keyword>
<evidence type="ECO:0000313" key="2">
    <source>
        <dbReference type="Proteomes" id="UP001153332"/>
    </source>
</evidence>
<name>A0ACC2JKZ3_9PEZI</name>
<proteinExistence type="predicted"/>
<reference evidence="1" key="1">
    <citation type="submission" date="2022-12" db="EMBL/GenBank/DDBJ databases">
        <title>Genome Sequence of Lasiodiplodia mahajangana.</title>
        <authorList>
            <person name="Buettner E."/>
        </authorList>
    </citation>
    <scope>NUCLEOTIDE SEQUENCE</scope>
    <source>
        <strain evidence="1">VT137</strain>
    </source>
</reference>
<sequence>MASLDLLDPRLRSPKVTVSSSQPGGHIQDGDDSEWEYEYSATETETFYVTLDLSKADFKAQEQVKGNPFPSRGSWQTHKASELFLNRRKARDRTSHNSAASSAASSDAEREDEDRPRVSSKGRDQQHSNTQEDDDINHERVQILELHSENPIISYKGRVFSGQWSENTTTELLFTRHDEENPLPVLRHLDDGVDLLAASSARINVTERALKTKANCHPAR</sequence>
<dbReference type="Proteomes" id="UP001153332">
    <property type="component" value="Unassembled WGS sequence"/>
</dbReference>